<evidence type="ECO:0000313" key="2">
    <source>
        <dbReference type="Proteomes" id="UP001066276"/>
    </source>
</evidence>
<keyword evidence="2" id="KW-1185">Reference proteome</keyword>
<organism evidence="1 2">
    <name type="scientific">Pleurodeles waltl</name>
    <name type="common">Iberian ribbed newt</name>
    <dbReference type="NCBI Taxonomy" id="8319"/>
    <lineage>
        <taxon>Eukaryota</taxon>
        <taxon>Metazoa</taxon>
        <taxon>Chordata</taxon>
        <taxon>Craniata</taxon>
        <taxon>Vertebrata</taxon>
        <taxon>Euteleostomi</taxon>
        <taxon>Amphibia</taxon>
        <taxon>Batrachia</taxon>
        <taxon>Caudata</taxon>
        <taxon>Salamandroidea</taxon>
        <taxon>Salamandridae</taxon>
        <taxon>Pleurodelinae</taxon>
        <taxon>Pleurodeles</taxon>
    </lineage>
</organism>
<evidence type="ECO:0000313" key="1">
    <source>
        <dbReference type="EMBL" id="KAJ1179127.1"/>
    </source>
</evidence>
<accession>A0AAV7TR43</accession>
<evidence type="ECO:0008006" key="3">
    <source>
        <dbReference type="Google" id="ProtNLM"/>
    </source>
</evidence>
<dbReference type="EMBL" id="JANPWB010000006">
    <property type="protein sequence ID" value="KAJ1179127.1"/>
    <property type="molecule type" value="Genomic_DNA"/>
</dbReference>
<sequence>MFYTPRLYCTLRRHALLAGCFCAPHQNSARDGLLGTSRDLRDRDYWVSEARTDLRRRRAGHLRTPGRWERHAKEKGEFILV</sequence>
<name>A0AAV7TR43_PLEWA</name>
<dbReference type="Proteomes" id="UP001066276">
    <property type="component" value="Chromosome 3_2"/>
</dbReference>
<comment type="caution">
    <text evidence="1">The sequence shown here is derived from an EMBL/GenBank/DDBJ whole genome shotgun (WGS) entry which is preliminary data.</text>
</comment>
<dbReference type="AlphaFoldDB" id="A0AAV7TR43"/>
<proteinExistence type="predicted"/>
<reference evidence="1" key="1">
    <citation type="journal article" date="2022" name="bioRxiv">
        <title>Sequencing and chromosome-scale assembly of the giantPleurodeles waltlgenome.</title>
        <authorList>
            <person name="Brown T."/>
            <person name="Elewa A."/>
            <person name="Iarovenko S."/>
            <person name="Subramanian E."/>
            <person name="Araus A.J."/>
            <person name="Petzold A."/>
            <person name="Susuki M."/>
            <person name="Suzuki K.-i.T."/>
            <person name="Hayashi T."/>
            <person name="Toyoda A."/>
            <person name="Oliveira C."/>
            <person name="Osipova E."/>
            <person name="Leigh N.D."/>
            <person name="Simon A."/>
            <person name="Yun M.H."/>
        </authorList>
    </citation>
    <scope>NUCLEOTIDE SEQUENCE</scope>
    <source>
        <strain evidence="1">20211129_DDA</strain>
        <tissue evidence="1">Liver</tissue>
    </source>
</reference>
<protein>
    <recommendedName>
        <fullName evidence="3">Secreted protein</fullName>
    </recommendedName>
</protein>
<gene>
    <name evidence="1" type="ORF">NDU88_004363</name>
</gene>